<feature type="signal peptide" evidence="2">
    <location>
        <begin position="1"/>
        <end position="22"/>
    </location>
</feature>
<evidence type="ECO:0000313" key="3">
    <source>
        <dbReference type="EMBL" id="TFV96828.1"/>
    </source>
</evidence>
<reference evidence="3 4" key="1">
    <citation type="journal article" date="2018" name="J. Microbiol.">
        <title>Leifsonia flava sp. nov., a novel actinobacterium isolated from the rhizosphere of Aquilegia viridiflora.</title>
        <authorList>
            <person name="Cai Y."/>
            <person name="Tao W.Z."/>
            <person name="Ma Y.J."/>
            <person name="Cheng J."/>
            <person name="Zhang M.Y."/>
            <person name="Zhang Y.X."/>
        </authorList>
    </citation>
    <scope>NUCLEOTIDE SEQUENCE [LARGE SCALE GENOMIC DNA]</scope>
    <source>
        <strain evidence="3 4">SYP-B2174</strain>
    </source>
</reference>
<dbReference type="Proteomes" id="UP000298127">
    <property type="component" value="Unassembled WGS sequence"/>
</dbReference>
<accession>A0A4Y9QYE7</accession>
<evidence type="ECO:0000256" key="1">
    <source>
        <dbReference type="SAM" id="MobiDB-lite"/>
    </source>
</evidence>
<dbReference type="EMBL" id="SPQZ01000004">
    <property type="protein sequence ID" value="TFV96828.1"/>
    <property type="molecule type" value="Genomic_DNA"/>
</dbReference>
<comment type="caution">
    <text evidence="3">The sequence shown here is derived from an EMBL/GenBank/DDBJ whole genome shotgun (WGS) entry which is preliminary data.</text>
</comment>
<protein>
    <submittedName>
        <fullName evidence="3">Uncharacterized protein</fullName>
    </submittedName>
</protein>
<keyword evidence="4" id="KW-1185">Reference proteome</keyword>
<evidence type="ECO:0000256" key="2">
    <source>
        <dbReference type="SAM" id="SignalP"/>
    </source>
</evidence>
<evidence type="ECO:0000313" key="4">
    <source>
        <dbReference type="Proteomes" id="UP000298127"/>
    </source>
</evidence>
<feature type="chain" id="PRO_5038689260" evidence="2">
    <location>
        <begin position="23"/>
        <end position="299"/>
    </location>
</feature>
<dbReference type="RefSeq" id="WP_135120788.1">
    <property type="nucleotide sequence ID" value="NZ_SPQZ01000004.1"/>
</dbReference>
<feature type="region of interest" description="Disordered" evidence="1">
    <location>
        <begin position="51"/>
        <end position="70"/>
    </location>
</feature>
<proteinExistence type="predicted"/>
<gene>
    <name evidence="3" type="ORF">E4M00_12215</name>
</gene>
<sequence>MVVAVLFGVLAPIALTSCAASAGAGASALEGDAQARLVDEIRTLPGVSGVEVEGGLDGGAGDDATTDDEPRSTTVIVASDADRDDVLDAAERIPEIAMEVGWGDRITLVSASVSSVVDDYSPTRLWSLVLSPMDAEAPPARTAVDGLLAASVIEGVTGLTVVDGWPSASFASLDDIGPGYDALRQLPLFEDGGSYRVLSEQPSLRVTEVPGLTSTLLVHELIALALEYPGSEILLEGPEWPKLYIAHVPGEDAAAIQARLSLPALADGSDPGLGTLSFQVTSVGPDGSGYLDGEVGSGV</sequence>
<dbReference type="AlphaFoldDB" id="A0A4Y9QYE7"/>
<organism evidence="3 4">
    <name type="scientific">Orlajensenia leifsoniae</name>
    <dbReference type="NCBI Taxonomy" id="2561933"/>
    <lineage>
        <taxon>Bacteria</taxon>
        <taxon>Bacillati</taxon>
        <taxon>Actinomycetota</taxon>
        <taxon>Actinomycetes</taxon>
        <taxon>Micrococcales</taxon>
        <taxon>Microbacteriaceae</taxon>
        <taxon>Orlajensenia</taxon>
    </lineage>
</organism>
<keyword evidence="2" id="KW-0732">Signal</keyword>
<name>A0A4Y9QYE7_9MICO</name>